<proteinExistence type="predicted"/>
<reference evidence="1 2" key="1">
    <citation type="journal article" date="2017" name="Nat. Commun.">
        <title>Genome assembly with in vitro proximity ligation data and whole-genome triplication in lettuce.</title>
        <authorList>
            <person name="Reyes-Chin-Wo S."/>
            <person name="Wang Z."/>
            <person name="Yang X."/>
            <person name="Kozik A."/>
            <person name="Arikit S."/>
            <person name="Song C."/>
            <person name="Xia L."/>
            <person name="Froenicke L."/>
            <person name="Lavelle D.O."/>
            <person name="Truco M.J."/>
            <person name="Xia R."/>
            <person name="Zhu S."/>
            <person name="Xu C."/>
            <person name="Xu H."/>
            <person name="Xu X."/>
            <person name="Cox K."/>
            <person name="Korf I."/>
            <person name="Meyers B.C."/>
            <person name="Michelmore R.W."/>
        </authorList>
    </citation>
    <scope>NUCLEOTIDE SEQUENCE [LARGE SCALE GENOMIC DNA]</scope>
    <source>
        <strain evidence="2">cv. Salinas</strain>
        <tissue evidence="1">Seedlings</tissue>
    </source>
</reference>
<dbReference type="AlphaFoldDB" id="A0A9R1XXH7"/>
<organism evidence="1 2">
    <name type="scientific">Lactuca sativa</name>
    <name type="common">Garden lettuce</name>
    <dbReference type="NCBI Taxonomy" id="4236"/>
    <lineage>
        <taxon>Eukaryota</taxon>
        <taxon>Viridiplantae</taxon>
        <taxon>Streptophyta</taxon>
        <taxon>Embryophyta</taxon>
        <taxon>Tracheophyta</taxon>
        <taxon>Spermatophyta</taxon>
        <taxon>Magnoliopsida</taxon>
        <taxon>eudicotyledons</taxon>
        <taxon>Gunneridae</taxon>
        <taxon>Pentapetalae</taxon>
        <taxon>asterids</taxon>
        <taxon>campanulids</taxon>
        <taxon>Asterales</taxon>
        <taxon>Asteraceae</taxon>
        <taxon>Cichorioideae</taxon>
        <taxon>Cichorieae</taxon>
        <taxon>Lactucinae</taxon>
        <taxon>Lactuca</taxon>
    </lineage>
</organism>
<dbReference type="Proteomes" id="UP000235145">
    <property type="component" value="Unassembled WGS sequence"/>
</dbReference>
<gene>
    <name evidence="1" type="ORF">LSAT_V11C100032420</name>
</gene>
<accession>A0A9R1XXH7</accession>
<comment type="caution">
    <text evidence="1">The sequence shown here is derived from an EMBL/GenBank/DDBJ whole genome shotgun (WGS) entry which is preliminary data.</text>
</comment>
<keyword evidence="2" id="KW-1185">Reference proteome</keyword>
<name>A0A9R1XXH7_LACSA</name>
<evidence type="ECO:0000313" key="2">
    <source>
        <dbReference type="Proteomes" id="UP000235145"/>
    </source>
</evidence>
<sequence length="117" mass="13066">MHKLANGIRGTHFVDGHLHIIVESIMDCSPQICQRFSTVCSFLPITSCVQLTFYRLVYYFDVRHLLGSTAQAKGDMFTPHVLVKQVASMSKATAHSLKSFNRAKGILAVVTQKEKNV</sequence>
<protein>
    <submittedName>
        <fullName evidence="1">Uncharacterized protein</fullName>
    </submittedName>
</protein>
<dbReference type="EMBL" id="NBSK02000001">
    <property type="protein sequence ID" value="KAJ0227329.1"/>
    <property type="molecule type" value="Genomic_DNA"/>
</dbReference>
<evidence type="ECO:0000313" key="1">
    <source>
        <dbReference type="EMBL" id="KAJ0227329.1"/>
    </source>
</evidence>